<evidence type="ECO:0000313" key="4">
    <source>
        <dbReference type="Proteomes" id="UP000027586"/>
    </source>
</evidence>
<evidence type="ECO:0000259" key="2">
    <source>
        <dbReference type="Pfam" id="PF06985"/>
    </source>
</evidence>
<dbReference type="InterPro" id="IPR010730">
    <property type="entry name" value="HET"/>
</dbReference>
<reference evidence="3" key="1">
    <citation type="submission" date="2013-08" db="EMBL/GenBank/DDBJ databases">
        <title>Gene expansion shapes genome architecture in the human pathogen Lichtheimia corymbifera: an evolutionary genomics analysis in the ancient terrestrial Mucorales (Mucoromycotina).</title>
        <authorList>
            <person name="Schwartze V.U."/>
            <person name="Winter S."/>
            <person name="Shelest E."/>
            <person name="Marcet-Houben M."/>
            <person name="Horn F."/>
            <person name="Wehner S."/>
            <person name="Hoffmann K."/>
            <person name="Riege K."/>
            <person name="Sammeth M."/>
            <person name="Nowrousian M."/>
            <person name="Valiante V."/>
            <person name="Linde J."/>
            <person name="Jacobsen I.D."/>
            <person name="Marz M."/>
            <person name="Brakhage A.A."/>
            <person name="Gabaldon T."/>
            <person name="Bocker S."/>
            <person name="Voigt K."/>
        </authorList>
    </citation>
    <scope>NUCLEOTIDE SEQUENCE [LARGE SCALE GENOMIC DNA]</scope>
    <source>
        <strain evidence="3">FSU 9682</strain>
    </source>
</reference>
<dbReference type="Pfam" id="PF06985">
    <property type="entry name" value="HET"/>
    <property type="match status" value="1"/>
</dbReference>
<dbReference type="VEuPathDB" id="FungiDB:LCOR_07140.1"/>
<organism evidence="3 4">
    <name type="scientific">Lichtheimia corymbifera JMRC:FSU:9682</name>
    <dbReference type="NCBI Taxonomy" id="1263082"/>
    <lineage>
        <taxon>Eukaryota</taxon>
        <taxon>Fungi</taxon>
        <taxon>Fungi incertae sedis</taxon>
        <taxon>Mucoromycota</taxon>
        <taxon>Mucoromycotina</taxon>
        <taxon>Mucoromycetes</taxon>
        <taxon>Mucorales</taxon>
        <taxon>Lichtheimiaceae</taxon>
        <taxon>Lichtheimia</taxon>
    </lineage>
</organism>
<dbReference type="PANTHER" id="PTHR24148:SF64">
    <property type="entry name" value="HETEROKARYON INCOMPATIBILITY DOMAIN-CONTAINING PROTEIN"/>
    <property type="match status" value="1"/>
</dbReference>
<gene>
    <name evidence="3" type="ORF">LCOR_07140.1</name>
</gene>
<feature type="compositionally biased region" description="Acidic residues" evidence="1">
    <location>
        <begin position="33"/>
        <end position="43"/>
    </location>
</feature>
<evidence type="ECO:0000313" key="3">
    <source>
        <dbReference type="EMBL" id="CDH56055.1"/>
    </source>
</evidence>
<evidence type="ECO:0000256" key="1">
    <source>
        <dbReference type="SAM" id="MobiDB-lite"/>
    </source>
</evidence>
<proteinExistence type="predicted"/>
<keyword evidence="4" id="KW-1185">Reference proteome</keyword>
<dbReference type="AlphaFoldDB" id="A0A068S266"/>
<dbReference type="STRING" id="1263082.A0A068S266"/>
<dbReference type="EMBL" id="CBTN010000034">
    <property type="protein sequence ID" value="CDH56055.1"/>
    <property type="molecule type" value="Genomic_DNA"/>
</dbReference>
<name>A0A068S266_9FUNG</name>
<accession>A0A068S266</accession>
<sequence length="515" mass="59213">MMLTHKIPYATSPSLLSNKRRGTEPAIVIHKEDEEEKKEEDEAISASEPLSVDQSLSVDAILQLLEGQKKYKNKEMDLLYNDKNFLLIYVSDKEDERMTIIRPGDDMKYRQAIEEQGGFYTLSHRWGNAKDYPYWQVGDFITDLDGTPADPVPMVPEKRDTVYALLRSHPGYWWIDVICARVDTPLVIMGSIYRCCKTCLAMVDCPTDTMRLLSRESLKPFNNRVLTSCLRVQTAVIDVRYDPDRAMVREIITPRAKDHYELLNHFEEHIQAIYRLLACQWFDRVWTLQELVLPLRVMMVSDNGGISGVNEQVDIAAIMQIANSLVPCEYDVYLEDDKVTEIDSGKSRIVYYNSNNKGSLSQKAYGYLDGFDIYRETCSNDLYGLYSLSDLFDNFSTCTRSCMDPVDYIYGVLGLLDLDITRMNDADLVWQTFLSKLNERLNRMIDQVTQGKVSFTINEEKVDLTKARNMSDVYKGLLKFHFDEQADLNQAQEAGDLGKYISITNTDDHVIIIMI</sequence>
<dbReference type="InterPro" id="IPR052895">
    <property type="entry name" value="HetReg/Transcr_Mod"/>
</dbReference>
<protein>
    <recommendedName>
        <fullName evidence="2">Heterokaryon incompatibility domain-containing protein</fullName>
    </recommendedName>
</protein>
<dbReference type="Proteomes" id="UP000027586">
    <property type="component" value="Unassembled WGS sequence"/>
</dbReference>
<dbReference type="OrthoDB" id="3557394at2759"/>
<comment type="caution">
    <text evidence="3">The sequence shown here is derived from an EMBL/GenBank/DDBJ whole genome shotgun (WGS) entry which is preliminary data.</text>
</comment>
<feature type="domain" description="Heterokaryon incompatibility" evidence="2">
    <location>
        <begin position="120"/>
        <end position="290"/>
    </location>
</feature>
<feature type="region of interest" description="Disordered" evidence="1">
    <location>
        <begin position="29"/>
        <end position="49"/>
    </location>
</feature>
<dbReference type="PANTHER" id="PTHR24148">
    <property type="entry name" value="ANKYRIN REPEAT DOMAIN-CONTAINING PROTEIN 39 HOMOLOG-RELATED"/>
    <property type="match status" value="1"/>
</dbReference>